<dbReference type="Proteomes" id="UP000628463">
    <property type="component" value="Unassembled WGS sequence"/>
</dbReference>
<dbReference type="Gene3D" id="1.10.10.10">
    <property type="entry name" value="Winged helix-like DNA-binding domain superfamily/Winged helix DNA-binding domain"/>
    <property type="match status" value="1"/>
</dbReference>
<evidence type="ECO:0000313" key="1">
    <source>
        <dbReference type="EMBL" id="MBC5680192.1"/>
    </source>
</evidence>
<keyword evidence="2" id="KW-1185">Reference proteome</keyword>
<dbReference type="SUPFAM" id="SSF46785">
    <property type="entry name" value="Winged helix' DNA-binding domain"/>
    <property type="match status" value="1"/>
</dbReference>
<proteinExistence type="predicted"/>
<dbReference type="InterPro" id="IPR036388">
    <property type="entry name" value="WH-like_DNA-bd_sf"/>
</dbReference>
<name>A0ABR7FYB4_9FIRM</name>
<organism evidence="1 2">
    <name type="scientific">Lachnospira hominis</name>
    <name type="common">ex Liu et al. 2021</name>
    <dbReference type="NCBI Taxonomy" id="2763051"/>
    <lineage>
        <taxon>Bacteria</taxon>
        <taxon>Bacillati</taxon>
        <taxon>Bacillota</taxon>
        <taxon>Clostridia</taxon>
        <taxon>Lachnospirales</taxon>
        <taxon>Lachnospiraceae</taxon>
        <taxon>Lachnospira</taxon>
    </lineage>
</organism>
<dbReference type="EMBL" id="JACOPD010000002">
    <property type="protein sequence ID" value="MBC5680192.1"/>
    <property type="molecule type" value="Genomic_DNA"/>
</dbReference>
<sequence length="84" mass="9548">MSDTAEILRLRVLLAFLQLERESCTVMNMSRMLGEEHYAISRTINGLEKEGLVSRTSPRQPVLTEKGIEEAALTRFFMGVYALK</sequence>
<accession>A0ABR7FYB4</accession>
<protein>
    <submittedName>
        <fullName evidence="1">MarR family transcriptional regulator</fullName>
    </submittedName>
</protein>
<evidence type="ECO:0000313" key="2">
    <source>
        <dbReference type="Proteomes" id="UP000628463"/>
    </source>
</evidence>
<dbReference type="RefSeq" id="WP_186836300.1">
    <property type="nucleotide sequence ID" value="NZ_JACOPD010000002.1"/>
</dbReference>
<dbReference type="InterPro" id="IPR036390">
    <property type="entry name" value="WH_DNA-bd_sf"/>
</dbReference>
<reference evidence="1 2" key="1">
    <citation type="submission" date="2020-08" db="EMBL/GenBank/DDBJ databases">
        <title>Genome public.</title>
        <authorList>
            <person name="Liu C."/>
            <person name="Sun Q."/>
        </authorList>
    </citation>
    <scope>NUCLEOTIDE SEQUENCE [LARGE SCALE GENOMIC DNA]</scope>
    <source>
        <strain evidence="1 2">NSJ-43</strain>
    </source>
</reference>
<gene>
    <name evidence="1" type="ORF">H8S01_04350</name>
</gene>
<comment type="caution">
    <text evidence="1">The sequence shown here is derived from an EMBL/GenBank/DDBJ whole genome shotgun (WGS) entry which is preliminary data.</text>
</comment>